<dbReference type="EMBL" id="CDMY01000220">
    <property type="protein sequence ID" value="CEL94487.1"/>
    <property type="molecule type" value="Genomic_DNA"/>
</dbReference>
<evidence type="ECO:0000313" key="2">
    <source>
        <dbReference type="Proteomes" id="UP000041254"/>
    </source>
</evidence>
<keyword evidence="2" id="KW-1185">Reference proteome</keyword>
<sequence>MTDANKQASNRQTLAETEYPAIVHNLDKLMPRVENDRDPNQMVNRQLDVLRAVMNEEQKTTEPSASQQPEAVALRQALDKLLPAALNEELEEDASLLLARIAVSNKDNQLKSPEKHGAKVVPSLLAIKNGPHHLAVLNLFAIRSLNTYFFISAAPQHFSKQRGNEENRDSFTKSLATVWHFCQPAVLCVCCLKCQRAVLNMPRTPHVVNRRHCKCVMVHPHDNKRLIEFDDSRVRRDVTRGPFLAVPAFCNSEQRLMSSFDGEGPQCCQITFGWQPALSTSLL</sequence>
<reference evidence="1 2" key="1">
    <citation type="submission" date="2014-11" db="EMBL/GenBank/DDBJ databases">
        <authorList>
            <person name="Zhu J."/>
            <person name="Qi W."/>
            <person name="Song R."/>
        </authorList>
    </citation>
    <scope>NUCLEOTIDE SEQUENCE [LARGE SCALE GENOMIC DNA]</scope>
</reference>
<dbReference type="Proteomes" id="UP000041254">
    <property type="component" value="Unassembled WGS sequence"/>
</dbReference>
<dbReference type="InParanoid" id="A0A0G4EFI2"/>
<dbReference type="AlphaFoldDB" id="A0A0G4EFI2"/>
<protein>
    <submittedName>
        <fullName evidence="1">Uncharacterized protein</fullName>
    </submittedName>
</protein>
<name>A0A0G4EFI2_VITBC</name>
<proteinExistence type="predicted"/>
<dbReference type="VEuPathDB" id="CryptoDB:Vbra_11578"/>
<accession>A0A0G4EFI2</accession>
<gene>
    <name evidence="1" type="ORF">Vbra_11578</name>
</gene>
<evidence type="ECO:0000313" key="1">
    <source>
        <dbReference type="EMBL" id="CEL94487.1"/>
    </source>
</evidence>
<organism evidence="1 2">
    <name type="scientific">Vitrella brassicaformis (strain CCMP3155)</name>
    <dbReference type="NCBI Taxonomy" id="1169540"/>
    <lineage>
        <taxon>Eukaryota</taxon>
        <taxon>Sar</taxon>
        <taxon>Alveolata</taxon>
        <taxon>Colpodellida</taxon>
        <taxon>Vitrellaceae</taxon>
        <taxon>Vitrella</taxon>
    </lineage>
</organism>